<sequence>GLYLPSSYLSLNTKSDFFTMVHFSQLAVSALLAAAHASAALLVDYNAARGDDVGKMGLVNLEAARGEAQKGNTADLYIKADNDWKGAKSAHFHRKKGDIRAEYHALNKKTQEGKTYFIGYQFAVGSTPDALMVFQWKEYVANTPEKGGANIPLALEVRNGALKLEYSTHSSGRKEQWSAPIKPKTVYTVGLEILAKDGGQGHVRMWWDGKPVTFDTTKSTTLQGDLFPGRSDPKFGIYRGEAVVTDNWVYQVQIGEAKKDLDSKFIS</sequence>
<evidence type="ECO:0000313" key="2">
    <source>
        <dbReference type="Proteomes" id="UP001390339"/>
    </source>
</evidence>
<evidence type="ECO:0008006" key="3">
    <source>
        <dbReference type="Google" id="ProtNLM"/>
    </source>
</evidence>
<proteinExistence type="predicted"/>
<keyword evidence="2" id="KW-1185">Reference proteome</keyword>
<dbReference type="Proteomes" id="UP001390339">
    <property type="component" value="Unassembled WGS sequence"/>
</dbReference>
<dbReference type="Pfam" id="PF14099">
    <property type="entry name" value="Polysacc_lyase"/>
    <property type="match status" value="1"/>
</dbReference>
<feature type="non-terminal residue" evidence="1">
    <location>
        <position position="1"/>
    </location>
</feature>
<dbReference type="EMBL" id="JAPCWZ010000010">
    <property type="protein sequence ID" value="KAK8848689.1"/>
    <property type="molecule type" value="Genomic_DNA"/>
</dbReference>
<gene>
    <name evidence="1" type="ORF">PGQ11_015169</name>
</gene>
<dbReference type="Gene3D" id="2.60.120.200">
    <property type="match status" value="1"/>
</dbReference>
<name>A0ABR2HKK6_9PEZI</name>
<comment type="caution">
    <text evidence="1">The sequence shown here is derived from an EMBL/GenBank/DDBJ whole genome shotgun (WGS) entry which is preliminary data.</text>
</comment>
<organism evidence="1 2">
    <name type="scientific">Apiospora arundinis</name>
    <dbReference type="NCBI Taxonomy" id="335852"/>
    <lineage>
        <taxon>Eukaryota</taxon>
        <taxon>Fungi</taxon>
        <taxon>Dikarya</taxon>
        <taxon>Ascomycota</taxon>
        <taxon>Pezizomycotina</taxon>
        <taxon>Sordariomycetes</taxon>
        <taxon>Xylariomycetidae</taxon>
        <taxon>Amphisphaeriales</taxon>
        <taxon>Apiosporaceae</taxon>
        <taxon>Apiospora</taxon>
    </lineage>
</organism>
<reference evidence="1 2" key="1">
    <citation type="journal article" date="2024" name="IMA Fungus">
        <title>Apiospora arundinis, a panoply of carbohydrate-active enzymes and secondary metabolites.</title>
        <authorList>
            <person name="Sorensen T."/>
            <person name="Petersen C."/>
            <person name="Muurmann A.T."/>
            <person name="Christiansen J.V."/>
            <person name="Brundto M.L."/>
            <person name="Overgaard C.K."/>
            <person name="Boysen A.T."/>
            <person name="Wollenberg R.D."/>
            <person name="Larsen T.O."/>
            <person name="Sorensen J.L."/>
            <person name="Nielsen K.L."/>
            <person name="Sondergaard T.E."/>
        </authorList>
    </citation>
    <scope>NUCLEOTIDE SEQUENCE [LARGE SCALE GENOMIC DNA]</scope>
    <source>
        <strain evidence="1 2">AAU 773</strain>
    </source>
</reference>
<accession>A0ABR2HKK6</accession>
<dbReference type="InterPro" id="IPR025975">
    <property type="entry name" value="Polysacc_lyase"/>
</dbReference>
<evidence type="ECO:0000313" key="1">
    <source>
        <dbReference type="EMBL" id="KAK8848689.1"/>
    </source>
</evidence>
<protein>
    <recommendedName>
        <fullName evidence="3">Polysaccharide lyase</fullName>
    </recommendedName>
</protein>